<dbReference type="Proteomes" id="UP001283361">
    <property type="component" value="Unassembled WGS sequence"/>
</dbReference>
<comment type="caution">
    <text evidence="1">The sequence shown here is derived from an EMBL/GenBank/DDBJ whole genome shotgun (WGS) entry which is preliminary data.</text>
</comment>
<keyword evidence="2" id="KW-1185">Reference proteome</keyword>
<sequence length="75" mass="8331">MKPMIGKARNLEFDVDVILIQGLWAARHPADSVSEGGWSMNCCGDPVGCYWLVRLGHPRQFQSLSIPVVDYTVPT</sequence>
<proteinExistence type="predicted"/>
<organism evidence="1 2">
    <name type="scientific">Elysia crispata</name>
    <name type="common">lettuce slug</name>
    <dbReference type="NCBI Taxonomy" id="231223"/>
    <lineage>
        <taxon>Eukaryota</taxon>
        <taxon>Metazoa</taxon>
        <taxon>Spiralia</taxon>
        <taxon>Lophotrochozoa</taxon>
        <taxon>Mollusca</taxon>
        <taxon>Gastropoda</taxon>
        <taxon>Heterobranchia</taxon>
        <taxon>Euthyneura</taxon>
        <taxon>Panpulmonata</taxon>
        <taxon>Sacoglossa</taxon>
        <taxon>Placobranchoidea</taxon>
        <taxon>Plakobranchidae</taxon>
        <taxon>Elysia</taxon>
    </lineage>
</organism>
<evidence type="ECO:0000313" key="2">
    <source>
        <dbReference type="Proteomes" id="UP001283361"/>
    </source>
</evidence>
<evidence type="ECO:0000313" key="1">
    <source>
        <dbReference type="EMBL" id="KAK3698340.1"/>
    </source>
</evidence>
<dbReference type="AlphaFoldDB" id="A0AAE1CJ61"/>
<dbReference type="EMBL" id="JAWDGP010007976">
    <property type="protein sequence ID" value="KAK3698340.1"/>
    <property type="molecule type" value="Genomic_DNA"/>
</dbReference>
<protein>
    <submittedName>
        <fullName evidence="1">Uncharacterized protein</fullName>
    </submittedName>
</protein>
<reference evidence="1" key="1">
    <citation type="journal article" date="2023" name="G3 (Bethesda)">
        <title>A reference genome for the long-term kleptoplast-retaining sea slug Elysia crispata morphotype clarki.</title>
        <authorList>
            <person name="Eastman K.E."/>
            <person name="Pendleton A.L."/>
            <person name="Shaikh M.A."/>
            <person name="Suttiyut T."/>
            <person name="Ogas R."/>
            <person name="Tomko P."/>
            <person name="Gavelis G."/>
            <person name="Widhalm J.R."/>
            <person name="Wisecaver J.H."/>
        </authorList>
    </citation>
    <scope>NUCLEOTIDE SEQUENCE</scope>
    <source>
        <strain evidence="1">ECLA1</strain>
    </source>
</reference>
<gene>
    <name evidence="1" type="ORF">RRG08_022902</name>
</gene>
<accession>A0AAE1CJ61</accession>
<name>A0AAE1CJ61_9GAST</name>